<proteinExistence type="predicted"/>
<evidence type="ECO:0000256" key="5">
    <source>
        <dbReference type="ARBA" id="ARBA00022803"/>
    </source>
</evidence>
<evidence type="ECO:0000256" key="2">
    <source>
        <dbReference type="ARBA" id="ARBA00005186"/>
    </source>
</evidence>
<gene>
    <name evidence="9" type="ORF">HCU74_10445</name>
</gene>
<dbReference type="PROSITE" id="PS50005">
    <property type="entry name" value="TPR"/>
    <property type="match status" value="1"/>
</dbReference>
<evidence type="ECO:0000256" key="7">
    <source>
        <dbReference type="PROSITE-ProRule" id="PRU00339"/>
    </source>
</evidence>
<keyword evidence="6" id="KW-0135">Cellulose biosynthesis</keyword>
<dbReference type="Pfam" id="PF05420">
    <property type="entry name" value="BCSC_C"/>
    <property type="match status" value="1"/>
</dbReference>
<keyword evidence="3" id="KW-0732">Signal</keyword>
<keyword evidence="5 7" id="KW-0802">TPR repeat</keyword>
<dbReference type="PANTHER" id="PTHR12558:SF13">
    <property type="entry name" value="CELL DIVISION CYCLE PROTEIN 27 HOMOLOG"/>
    <property type="match status" value="1"/>
</dbReference>
<dbReference type="InterPro" id="IPR019734">
    <property type="entry name" value="TPR_rpt"/>
</dbReference>
<dbReference type="Pfam" id="PF13432">
    <property type="entry name" value="TPR_16"/>
    <property type="match status" value="2"/>
</dbReference>
<evidence type="ECO:0000256" key="3">
    <source>
        <dbReference type="ARBA" id="ARBA00022729"/>
    </source>
</evidence>
<organism evidence="9 10">
    <name type="scientific">Spongiibacter thalassae</name>
    <dbReference type="NCBI Taxonomy" id="2721624"/>
    <lineage>
        <taxon>Bacteria</taxon>
        <taxon>Pseudomonadati</taxon>
        <taxon>Pseudomonadota</taxon>
        <taxon>Gammaproteobacteria</taxon>
        <taxon>Cellvibrionales</taxon>
        <taxon>Spongiibacteraceae</taxon>
        <taxon>Spongiibacter</taxon>
    </lineage>
</organism>
<evidence type="ECO:0000259" key="8">
    <source>
        <dbReference type="Pfam" id="PF05420"/>
    </source>
</evidence>
<dbReference type="SMART" id="SM00028">
    <property type="entry name" value="TPR"/>
    <property type="match status" value="4"/>
</dbReference>
<keyword evidence="10" id="KW-1185">Reference proteome</keyword>
<comment type="pathway">
    <text evidence="2">Glycan metabolism; bacterial cellulose biosynthesis.</text>
</comment>
<dbReference type="InterPro" id="IPR011990">
    <property type="entry name" value="TPR-like_helical_dom_sf"/>
</dbReference>
<evidence type="ECO:0000256" key="1">
    <source>
        <dbReference type="ARBA" id="ARBA00003476"/>
    </source>
</evidence>
<dbReference type="EMBL" id="JAAWWK010000003">
    <property type="protein sequence ID" value="NKI17842.1"/>
    <property type="molecule type" value="Genomic_DNA"/>
</dbReference>
<sequence length="1249" mass="141475">MKGGVLAWLALVLLLGLLVWRQFASGPDAELPEYDLDIREVAAPKKVLQPLIVRNTKVEMRYEQQIEREEVMNRVDLMKSALVRLQALNPNSPDVYFFQAWMAVEEGRMEEAEGILQTMQLEWPKATRTAQLEDYLRVKGEDKAQLQTARVLAKAGRPEQALVLFEKLFRDSPPLLSLQLEYLRLMGRVDARKDEALQRLEQLNEKYENFPPVQLALAEELASTEEGRPRAREIFADIANGPAYGLAAAQSWRRMLERQEINPEVLRDYEVLALRYPGDLAIQESYRGAIEAEQAERERMRNPYYRAKKEALAYMDRGLGYKARPKLLFALRGRPEDPELHGNLGILALRAGQHEAAVSYFNRALHYNVDPDKTSRWESLKTTASFWYELRRGEALRDDRRYVDARAALQRAGEIDPLAPEPFVVLGEIAWAQQDFNGAEAFYYEALRRDPYSEAALWGRVQMRYEKSGFNAAQALVNSYGPAERKAIASSWAGLKRDNAIQHLEKIRRSGSTAQIASAIDNVIAQEPLSAWQRSDVVEAMQQIGQAERADQYMERWASRDRSPEMQFAYALYLSKRGEELMAIAVLERIPESRRSDAMNNNLARLQLNAELNRTADIDNESEIEAIARLEERFAGQDGPLLRVANRWFDVGERERAATLLASLTPIAEQPMYRQLEMARLYLRLEDFEAFSAWYDEAIVDTSKLDAVELAELTAMSAEYDMARARQYEEEGRYVIAASMYQRAMKVPGQHQTTARLGVIRQQGNLGNAVEFRQQSEYLLTQSATLSNQQLLDFAALQADYQQRDLQFQALHTLAARPDVSDQLMRSAMLQSVDAERWDIAEEYAYAALQRAQGATVLRFSLSEKEKRNLYKSADRNYWLSSSVVANIQKMRERTDSYIKFGIDVNERRAGDSTAQIPVDLRLAIPSLDGHLRLRLDYVRIRSGDVDYLDPDGSVPPVITRIPFSEEPTGVALGIGWEADTWRADIGTTPLGFEKTGVVGGFRYDGDIGDAGWSLALSRRAETGTPLSYAGMTVPSNAATGAGQTWGGVLRTGAKLGFSYDLGGKYGYWSSLQYHQLTGDTVEDNTRIGVLGGVYRRVIAEDHRNLRIGLNLLHLQYDKNLEEYTLGHGAYYSPQNYLSLSIPVRYFGRGSDNWSYLIGGSVSRSWSSSDAPYKLGTGSSDGGGFGYYLEAAVERRISRRWYIGAAADIHRADFYEPNHISIYAKYHFQENWDAIVSPPEPPIPYSEFD</sequence>
<name>A0ABX1GH79_9GAMM</name>
<dbReference type="Gene3D" id="1.25.40.10">
    <property type="entry name" value="Tetratricopeptide repeat domain"/>
    <property type="match status" value="3"/>
</dbReference>
<feature type="repeat" description="TPR" evidence="7">
    <location>
        <begin position="338"/>
        <end position="371"/>
    </location>
</feature>
<dbReference type="InterPro" id="IPR008410">
    <property type="entry name" value="BCSC_C"/>
</dbReference>
<keyword evidence="4" id="KW-0677">Repeat</keyword>
<comment type="function">
    <text evidence="1">Required for maximal bacterial cellulose synthesis.</text>
</comment>
<dbReference type="SUPFAM" id="SSF48452">
    <property type="entry name" value="TPR-like"/>
    <property type="match status" value="2"/>
</dbReference>
<comment type="caution">
    <text evidence="9">The sequence shown here is derived from an EMBL/GenBank/DDBJ whole genome shotgun (WGS) entry which is preliminary data.</text>
</comment>
<evidence type="ECO:0000313" key="10">
    <source>
        <dbReference type="Proteomes" id="UP000765845"/>
    </source>
</evidence>
<evidence type="ECO:0000256" key="4">
    <source>
        <dbReference type="ARBA" id="ARBA00022737"/>
    </source>
</evidence>
<evidence type="ECO:0000313" key="9">
    <source>
        <dbReference type="EMBL" id="NKI17842.1"/>
    </source>
</evidence>
<protein>
    <submittedName>
        <fullName evidence="9">Tetratricopeptide repeat protein</fullName>
    </submittedName>
</protein>
<dbReference type="InterPro" id="IPR003921">
    <property type="entry name" value="Cell_synth_C"/>
</dbReference>
<dbReference type="Proteomes" id="UP000765845">
    <property type="component" value="Unassembled WGS sequence"/>
</dbReference>
<dbReference type="PRINTS" id="PR01441">
    <property type="entry name" value="CELLSNTHASEC"/>
</dbReference>
<dbReference type="PANTHER" id="PTHR12558">
    <property type="entry name" value="CELL DIVISION CYCLE 16,23,27"/>
    <property type="match status" value="1"/>
</dbReference>
<dbReference type="RefSeq" id="WP_168450380.1">
    <property type="nucleotide sequence ID" value="NZ_JAAWWK010000003.1"/>
</dbReference>
<evidence type="ECO:0000256" key="6">
    <source>
        <dbReference type="ARBA" id="ARBA00022916"/>
    </source>
</evidence>
<accession>A0ABX1GH79</accession>
<feature type="domain" description="Cellulose synthase operon C C-terminal" evidence="8">
    <location>
        <begin position="919"/>
        <end position="1229"/>
    </location>
</feature>
<reference evidence="9 10" key="1">
    <citation type="submission" date="2020-04" db="EMBL/GenBank/DDBJ databases">
        <authorList>
            <person name="Yoon J."/>
        </authorList>
    </citation>
    <scope>NUCLEOTIDE SEQUENCE [LARGE SCALE GENOMIC DNA]</scope>
    <source>
        <strain evidence="9 10">KMU-166</strain>
    </source>
</reference>